<dbReference type="InterPro" id="IPR002798">
    <property type="entry name" value="SpoIIM-like"/>
</dbReference>
<proteinExistence type="predicted"/>
<gene>
    <name evidence="2" type="ORF">KKC1_08400</name>
</gene>
<feature type="transmembrane region" description="Helical" evidence="1">
    <location>
        <begin position="83"/>
        <end position="103"/>
    </location>
</feature>
<dbReference type="RefSeq" id="WP_088553181.1">
    <property type="nucleotide sequence ID" value="NZ_BDGJ01000024.1"/>
</dbReference>
<dbReference type="InterPro" id="IPR014196">
    <property type="entry name" value="SpoIIM"/>
</dbReference>
<dbReference type="Pfam" id="PF01944">
    <property type="entry name" value="SpoIIM"/>
    <property type="match status" value="1"/>
</dbReference>
<keyword evidence="3" id="KW-1185">Reference proteome</keyword>
<comment type="caution">
    <text evidence="2">The sequence shown here is derived from an EMBL/GenBank/DDBJ whole genome shotgun (WGS) entry which is preliminary data.</text>
</comment>
<reference evidence="3" key="1">
    <citation type="journal article" date="2017" name="Appl. Environ. Microbiol.">
        <title>Genomic analysis of Calderihabitans maritimus KKC1, a thermophilic hydrogenogenic carboxydotrophic bacterium isolated from marine sediment.</title>
        <authorList>
            <person name="Omae K."/>
            <person name="Yoneda Y."/>
            <person name="Fukuyama Y."/>
            <person name="Yoshida T."/>
            <person name="Sako Y."/>
        </authorList>
    </citation>
    <scope>NUCLEOTIDE SEQUENCE [LARGE SCALE GENOMIC DNA]</scope>
    <source>
        <strain evidence="3">KKC1</strain>
    </source>
</reference>
<sequence>MIRKLRGRLAEHFRANLLLMGIITLCFIGGIVYGSFTVSNLAPVEKGELREYVESFLKSFKDMNVNTALLARKAVLMNLKTLFYIWFLGLTVVGVPLILFTVFMRGFILGFTVAFLVREQAVAGVLLTILSLLPQNLLFIPSLLVGATTALSFSLLLVRGRRARETVGLPRRLAVYTGLMLILTSAGFLAGLIEAYISPAGIKLISLYLF</sequence>
<dbReference type="Proteomes" id="UP000197032">
    <property type="component" value="Unassembled WGS sequence"/>
</dbReference>
<dbReference type="AlphaFoldDB" id="A0A1Z5HQ73"/>
<dbReference type="EMBL" id="BDGJ01000024">
    <property type="protein sequence ID" value="GAW91679.1"/>
    <property type="molecule type" value="Genomic_DNA"/>
</dbReference>
<feature type="transmembrane region" description="Helical" evidence="1">
    <location>
        <begin position="139"/>
        <end position="158"/>
    </location>
</feature>
<dbReference type="PIRSF" id="PIRSF038973">
    <property type="entry name" value="SpoIIM"/>
    <property type="match status" value="1"/>
</dbReference>
<evidence type="ECO:0000313" key="2">
    <source>
        <dbReference type="EMBL" id="GAW91679.1"/>
    </source>
</evidence>
<accession>A0A1Z5HQ73</accession>
<feature type="transmembrane region" description="Helical" evidence="1">
    <location>
        <begin position="12"/>
        <end position="36"/>
    </location>
</feature>
<evidence type="ECO:0000256" key="1">
    <source>
        <dbReference type="SAM" id="Phobius"/>
    </source>
</evidence>
<dbReference type="OrthoDB" id="1707382at2"/>
<keyword evidence="1" id="KW-1133">Transmembrane helix</keyword>
<protein>
    <submittedName>
        <fullName evidence="2">Stage II sporulation protein M</fullName>
    </submittedName>
</protein>
<organism evidence="2 3">
    <name type="scientific">Calderihabitans maritimus</name>
    <dbReference type="NCBI Taxonomy" id="1246530"/>
    <lineage>
        <taxon>Bacteria</taxon>
        <taxon>Bacillati</taxon>
        <taxon>Bacillota</taxon>
        <taxon>Clostridia</taxon>
        <taxon>Neomoorellales</taxon>
        <taxon>Calderihabitantaceae</taxon>
        <taxon>Calderihabitans</taxon>
    </lineage>
</organism>
<dbReference type="NCBIfam" id="TIGR02831">
    <property type="entry name" value="spo_II_M"/>
    <property type="match status" value="1"/>
</dbReference>
<feature type="transmembrane region" description="Helical" evidence="1">
    <location>
        <begin position="173"/>
        <end position="197"/>
    </location>
</feature>
<keyword evidence="1" id="KW-0812">Transmembrane</keyword>
<name>A0A1Z5HQ73_9FIRM</name>
<evidence type="ECO:0000313" key="3">
    <source>
        <dbReference type="Proteomes" id="UP000197032"/>
    </source>
</evidence>
<keyword evidence="1" id="KW-0472">Membrane</keyword>
<feature type="transmembrane region" description="Helical" evidence="1">
    <location>
        <begin position="115"/>
        <end position="133"/>
    </location>
</feature>